<dbReference type="NCBIfam" id="NF033788">
    <property type="entry name" value="HTH_metalloreg"/>
    <property type="match status" value="1"/>
</dbReference>
<accession>A0A5D8QFI0</accession>
<dbReference type="EMBL" id="VTPS01000007">
    <property type="protein sequence ID" value="TZE82283.1"/>
    <property type="molecule type" value="Genomic_DNA"/>
</dbReference>
<keyword evidence="3" id="KW-0804">Transcription</keyword>
<evidence type="ECO:0000256" key="3">
    <source>
        <dbReference type="ARBA" id="ARBA00023163"/>
    </source>
</evidence>
<feature type="domain" description="HTH arsR-type" evidence="4">
    <location>
        <begin position="1"/>
        <end position="101"/>
    </location>
</feature>
<keyword evidence="6" id="KW-1185">Reference proteome</keyword>
<dbReference type="RefSeq" id="WP_149545044.1">
    <property type="nucleotide sequence ID" value="NZ_VTPS01000007.1"/>
</dbReference>
<dbReference type="InterPro" id="IPR036388">
    <property type="entry name" value="WH-like_DNA-bd_sf"/>
</dbReference>
<evidence type="ECO:0000259" key="4">
    <source>
        <dbReference type="PROSITE" id="PS50987"/>
    </source>
</evidence>
<dbReference type="GO" id="GO:0003677">
    <property type="term" value="F:DNA binding"/>
    <property type="evidence" value="ECO:0007669"/>
    <property type="project" value="UniProtKB-KW"/>
</dbReference>
<dbReference type="GO" id="GO:0003700">
    <property type="term" value="F:DNA-binding transcription factor activity"/>
    <property type="evidence" value="ECO:0007669"/>
    <property type="project" value="InterPro"/>
</dbReference>
<sequence>MDKYELRAEVIKALSHPARLKIIDILSSCNEKCVCEIMEELGLEQSTVSKHLSILKSVGIIDSRKDGLKVLYHLNAPCMVSFFGCIDNILSRDIERRMYQLERG</sequence>
<comment type="caution">
    <text evidence="5">The sequence shown here is derived from an EMBL/GenBank/DDBJ whole genome shotgun (WGS) entry which is preliminary data.</text>
</comment>
<proteinExistence type="predicted"/>
<evidence type="ECO:0000313" key="6">
    <source>
        <dbReference type="Proteomes" id="UP000322976"/>
    </source>
</evidence>
<dbReference type="Gene3D" id="1.10.10.10">
    <property type="entry name" value="Winged helix-like DNA-binding domain superfamily/Winged helix DNA-binding domain"/>
    <property type="match status" value="1"/>
</dbReference>
<keyword evidence="1" id="KW-0805">Transcription regulation</keyword>
<dbReference type="PROSITE" id="PS50987">
    <property type="entry name" value="HTH_ARSR_2"/>
    <property type="match status" value="1"/>
</dbReference>
<dbReference type="SMART" id="SM00418">
    <property type="entry name" value="HTH_ARSR"/>
    <property type="match status" value="1"/>
</dbReference>
<gene>
    <name evidence="5" type="ORF">FWJ32_05900</name>
</gene>
<dbReference type="Pfam" id="PF01022">
    <property type="entry name" value="HTH_5"/>
    <property type="match status" value="1"/>
</dbReference>
<evidence type="ECO:0000313" key="5">
    <source>
        <dbReference type="EMBL" id="TZE82283.1"/>
    </source>
</evidence>
<evidence type="ECO:0000256" key="2">
    <source>
        <dbReference type="ARBA" id="ARBA00023125"/>
    </source>
</evidence>
<dbReference type="PANTHER" id="PTHR43132">
    <property type="entry name" value="ARSENICAL RESISTANCE OPERON REPRESSOR ARSR-RELATED"/>
    <property type="match status" value="1"/>
</dbReference>
<keyword evidence="2" id="KW-0238">DNA-binding</keyword>
<dbReference type="InterPro" id="IPR001845">
    <property type="entry name" value="HTH_ArsR_DNA-bd_dom"/>
</dbReference>
<dbReference type="Proteomes" id="UP000322976">
    <property type="component" value="Unassembled WGS sequence"/>
</dbReference>
<evidence type="ECO:0000256" key="1">
    <source>
        <dbReference type="ARBA" id="ARBA00023015"/>
    </source>
</evidence>
<dbReference type="SUPFAM" id="SSF46785">
    <property type="entry name" value="Winged helix' DNA-binding domain"/>
    <property type="match status" value="1"/>
</dbReference>
<dbReference type="AlphaFoldDB" id="A0A5D8QFI0"/>
<dbReference type="CDD" id="cd00090">
    <property type="entry name" value="HTH_ARSR"/>
    <property type="match status" value="1"/>
</dbReference>
<dbReference type="PANTHER" id="PTHR43132:SF2">
    <property type="entry name" value="ARSENICAL RESISTANCE OPERON REPRESSOR ARSR-RELATED"/>
    <property type="match status" value="1"/>
</dbReference>
<name>A0A5D8QFI0_9THEO</name>
<organism evidence="5 6">
    <name type="scientific">Calorimonas adulescens</name>
    <dbReference type="NCBI Taxonomy" id="2606906"/>
    <lineage>
        <taxon>Bacteria</taxon>
        <taxon>Bacillati</taxon>
        <taxon>Bacillota</taxon>
        <taxon>Clostridia</taxon>
        <taxon>Thermoanaerobacterales</taxon>
        <taxon>Thermoanaerobacteraceae</taxon>
        <taxon>Calorimonas</taxon>
    </lineage>
</organism>
<dbReference type="InterPro" id="IPR051011">
    <property type="entry name" value="Metal_resp_trans_reg"/>
</dbReference>
<protein>
    <submittedName>
        <fullName evidence="5">Winged helix-turn-helix transcriptional regulator</fullName>
    </submittedName>
</protein>
<dbReference type="InterPro" id="IPR036390">
    <property type="entry name" value="WH_DNA-bd_sf"/>
</dbReference>
<dbReference type="InterPro" id="IPR011991">
    <property type="entry name" value="ArsR-like_HTH"/>
</dbReference>
<reference evidence="5 6" key="1">
    <citation type="submission" date="2019-08" db="EMBL/GenBank/DDBJ databases">
        <title>Calorimonas adulescens gen. nov., sp. nov., an anaerobic thermophilic bacterium from Sakhalin hot spring.</title>
        <authorList>
            <person name="Khomyakova M.A."/>
            <person name="Merkel A.Y."/>
            <person name="Novikov A."/>
            <person name="Bonch-Osmolovskaya E.A."/>
            <person name="Slobodkin A.I."/>
        </authorList>
    </citation>
    <scope>NUCLEOTIDE SEQUENCE [LARGE SCALE GENOMIC DNA]</scope>
    <source>
        <strain evidence="5 6">A05MB</strain>
    </source>
</reference>
<dbReference type="PRINTS" id="PR00778">
    <property type="entry name" value="HTHARSR"/>
</dbReference>